<dbReference type="RefSeq" id="WP_340469156.1">
    <property type="nucleotide sequence ID" value="NZ_JBANBB010000001.1"/>
</dbReference>
<dbReference type="Pfam" id="PF02219">
    <property type="entry name" value="MTHFR"/>
    <property type="match status" value="1"/>
</dbReference>
<evidence type="ECO:0000256" key="9">
    <source>
        <dbReference type="ARBA" id="ARBA00023167"/>
    </source>
</evidence>
<comment type="pathway">
    <text evidence="10">Amino-acid biosynthesis; L-methionine biosynthesis via de novo pathway.</text>
</comment>
<name>A0ABU8ZMZ8_9BIFI</name>
<dbReference type="PANTHER" id="PTHR45754:SF3">
    <property type="entry name" value="METHYLENETETRAHYDROFOLATE REDUCTASE (NADPH)"/>
    <property type="match status" value="1"/>
</dbReference>
<gene>
    <name evidence="13" type="primary">metF</name>
    <name evidence="13" type="ORF">V8P97_03925</name>
</gene>
<evidence type="ECO:0000256" key="8">
    <source>
        <dbReference type="ARBA" id="ARBA00023027"/>
    </source>
</evidence>
<evidence type="ECO:0000313" key="14">
    <source>
        <dbReference type="Proteomes" id="UP001373159"/>
    </source>
</evidence>
<comment type="similarity">
    <text evidence="3 12">Belongs to the methylenetetrahydrofolate reductase family.</text>
</comment>
<dbReference type="InterPro" id="IPR029041">
    <property type="entry name" value="FAD-linked_oxidoreductase-like"/>
</dbReference>
<evidence type="ECO:0000256" key="7">
    <source>
        <dbReference type="ARBA" id="ARBA00023002"/>
    </source>
</evidence>
<dbReference type="PANTHER" id="PTHR45754">
    <property type="entry name" value="METHYLENETETRAHYDROFOLATE REDUCTASE"/>
    <property type="match status" value="1"/>
</dbReference>
<evidence type="ECO:0000256" key="6">
    <source>
        <dbReference type="ARBA" id="ARBA00022827"/>
    </source>
</evidence>
<keyword evidence="8" id="KW-0520">NAD</keyword>
<keyword evidence="6 12" id="KW-0274">FAD</keyword>
<dbReference type="Gene3D" id="3.20.20.220">
    <property type="match status" value="1"/>
</dbReference>
<dbReference type="InterPro" id="IPR004620">
    <property type="entry name" value="MTHF_reductase_bac"/>
</dbReference>
<evidence type="ECO:0000256" key="1">
    <source>
        <dbReference type="ARBA" id="ARBA00001974"/>
    </source>
</evidence>
<evidence type="ECO:0000256" key="3">
    <source>
        <dbReference type="ARBA" id="ARBA00006743"/>
    </source>
</evidence>
<comment type="cofactor">
    <cofactor evidence="1 12">
        <name>FAD</name>
        <dbReference type="ChEBI" id="CHEBI:57692"/>
    </cofactor>
</comment>
<comment type="caution">
    <text evidence="13">The sequence shown here is derived from an EMBL/GenBank/DDBJ whole genome shotgun (WGS) entry which is preliminary data.</text>
</comment>
<evidence type="ECO:0000313" key="13">
    <source>
        <dbReference type="EMBL" id="MEK0306615.1"/>
    </source>
</evidence>
<evidence type="ECO:0000256" key="10">
    <source>
        <dbReference type="ARBA" id="ARBA00034478"/>
    </source>
</evidence>
<proteinExistence type="inferred from homology"/>
<keyword evidence="7 12" id="KW-0560">Oxidoreductase</keyword>
<dbReference type="CDD" id="cd00537">
    <property type="entry name" value="MTHFR"/>
    <property type="match status" value="1"/>
</dbReference>
<dbReference type="EC" id="1.5.1.54" evidence="12"/>
<evidence type="ECO:0000256" key="4">
    <source>
        <dbReference type="ARBA" id="ARBA00022605"/>
    </source>
</evidence>
<dbReference type="GO" id="GO:0004489">
    <property type="term" value="F:methylenetetrahydrofolate reductase [NAD(P)H] activity"/>
    <property type="evidence" value="ECO:0007669"/>
    <property type="project" value="UniProtKB-EC"/>
</dbReference>
<dbReference type="EMBL" id="JBANBB010000001">
    <property type="protein sequence ID" value="MEK0306615.1"/>
    <property type="molecule type" value="Genomic_DNA"/>
</dbReference>
<evidence type="ECO:0000256" key="5">
    <source>
        <dbReference type="ARBA" id="ARBA00022630"/>
    </source>
</evidence>
<evidence type="ECO:0000256" key="12">
    <source>
        <dbReference type="RuleBase" id="RU003862"/>
    </source>
</evidence>
<dbReference type="SUPFAM" id="SSF51730">
    <property type="entry name" value="FAD-linked oxidoreductase"/>
    <property type="match status" value="1"/>
</dbReference>
<sequence>MREPIFSLEVFPPKRDAPVGTIYDTLDGLEGLKPDFISVTYGTGRQADRTATARICRTIRREYGIDAVAHLTARYADQDRVDEALDMFDRAGVKAVLLLRGDSVEGRRPSGVFDHASDLVSYVHARRPDLTLLGACYPETHPEAASPAEDLDHLKMKVDAGVTHLISQLFYRNSDFLDFVDRAGRAGIDVPIEAGIMPITNARQVRHMSRTCAACIPDGVQRMLERWGDEPASLKEAGIIYASEQICDLVARGVDGIHLYSMNQCEVTRRIWRNVRGLFRPGPGQGQEAGLPPR</sequence>
<accession>A0ABU8ZMZ8</accession>
<protein>
    <recommendedName>
        <fullName evidence="12">Methylenetetrahydrofolate reductase</fullName>
        <ecNumber evidence="12">1.5.1.54</ecNumber>
    </recommendedName>
</protein>
<reference evidence="13 14" key="1">
    <citation type="submission" date="2024-02" db="EMBL/GenBank/DDBJ databases">
        <title>Bifidobacterium honeyensis sp. nov., isolated from the comb honey.</title>
        <authorList>
            <person name="Liu W."/>
            <person name="Li Y."/>
        </authorList>
    </citation>
    <scope>NUCLEOTIDE SEQUENCE [LARGE SCALE GENOMIC DNA]</scope>
    <source>
        <strain evidence="13 14">IMAU50988</strain>
    </source>
</reference>
<evidence type="ECO:0000256" key="11">
    <source>
        <dbReference type="ARBA" id="ARBA00048628"/>
    </source>
</evidence>
<keyword evidence="4" id="KW-0028">Amino-acid biosynthesis</keyword>
<evidence type="ECO:0000256" key="2">
    <source>
        <dbReference type="ARBA" id="ARBA00004777"/>
    </source>
</evidence>
<comment type="pathway">
    <text evidence="2 12">One-carbon metabolism; tetrahydrofolate interconversion.</text>
</comment>
<keyword evidence="5 12" id="KW-0285">Flavoprotein</keyword>
<dbReference type="Proteomes" id="UP001373159">
    <property type="component" value="Unassembled WGS sequence"/>
</dbReference>
<comment type="catalytic activity">
    <reaction evidence="11">
        <text>(6S)-5-methyl-5,6,7,8-tetrahydrofolate + NAD(+) = (6R)-5,10-methylene-5,6,7,8-tetrahydrofolate + NADH + H(+)</text>
        <dbReference type="Rhea" id="RHEA:19821"/>
        <dbReference type="ChEBI" id="CHEBI:15378"/>
        <dbReference type="ChEBI" id="CHEBI:15636"/>
        <dbReference type="ChEBI" id="CHEBI:18608"/>
        <dbReference type="ChEBI" id="CHEBI:57540"/>
        <dbReference type="ChEBI" id="CHEBI:57945"/>
        <dbReference type="EC" id="1.5.1.54"/>
    </reaction>
    <physiologicalReaction direction="right-to-left" evidence="11">
        <dbReference type="Rhea" id="RHEA:19823"/>
    </physiologicalReaction>
</comment>
<dbReference type="NCBIfam" id="TIGR00676">
    <property type="entry name" value="fadh2"/>
    <property type="match status" value="1"/>
</dbReference>
<dbReference type="InterPro" id="IPR003171">
    <property type="entry name" value="Mehydrof_redctse-like"/>
</dbReference>
<keyword evidence="9" id="KW-0486">Methionine biosynthesis</keyword>
<organism evidence="13 14">
    <name type="scientific">Bifidobacterium favimelis</name>
    <dbReference type="NCBI Taxonomy" id="3122979"/>
    <lineage>
        <taxon>Bacteria</taxon>
        <taxon>Bacillati</taxon>
        <taxon>Actinomycetota</taxon>
        <taxon>Actinomycetes</taxon>
        <taxon>Bifidobacteriales</taxon>
        <taxon>Bifidobacteriaceae</taxon>
        <taxon>Bifidobacterium</taxon>
    </lineage>
</organism>
<keyword evidence="14" id="KW-1185">Reference proteome</keyword>